<name>A0A133PJA8_9FIRM</name>
<reference evidence="1 2" key="1">
    <citation type="submission" date="2016-01" db="EMBL/GenBank/DDBJ databases">
        <authorList>
            <person name="Oliw E.H."/>
        </authorList>
    </citation>
    <scope>NUCLEOTIDE SEQUENCE [LARGE SCALE GENOMIC DNA]</scope>
    <source>
        <strain evidence="1 2">CMW7756A</strain>
    </source>
</reference>
<accession>A0A133PJA8</accession>
<dbReference type="PATRIC" id="fig|54005.3.peg.1577"/>
<evidence type="ECO:0000313" key="2">
    <source>
        <dbReference type="Proteomes" id="UP000070174"/>
    </source>
</evidence>
<dbReference type="EMBL" id="LRQE01000041">
    <property type="protein sequence ID" value="KXA28617.1"/>
    <property type="molecule type" value="Genomic_DNA"/>
</dbReference>
<organism evidence="1">
    <name type="scientific">Peptoniphilus harei</name>
    <dbReference type="NCBI Taxonomy" id="54005"/>
    <lineage>
        <taxon>Bacteria</taxon>
        <taxon>Bacillati</taxon>
        <taxon>Bacillota</taxon>
        <taxon>Tissierellia</taxon>
        <taxon>Tissierellales</taxon>
        <taxon>Peptoniphilaceae</taxon>
        <taxon>Peptoniphilus</taxon>
    </lineage>
</organism>
<sequence>MKLRNFGKIKVSEGETNRIYVNTDNYFGERIVFSHKYMDGRRGDFSTIGYIDIEMESWLSDWYQSEPMNYWGNFEDMATDYMVEKGYACIGVYGGLVLID</sequence>
<gene>
    <name evidence="1" type="ORF">HMPREF3229_01613</name>
</gene>
<comment type="caution">
    <text evidence="1">The sequence shown here is derived from an EMBL/GenBank/DDBJ whole genome shotgun (WGS) entry which is preliminary data.</text>
</comment>
<proteinExistence type="predicted"/>
<dbReference type="Proteomes" id="UP000070174">
    <property type="component" value="Unassembled WGS sequence"/>
</dbReference>
<evidence type="ECO:0000313" key="1">
    <source>
        <dbReference type="EMBL" id="KXA28617.1"/>
    </source>
</evidence>
<protein>
    <submittedName>
        <fullName evidence="1">Uncharacterized protein</fullName>
    </submittedName>
</protein>
<dbReference type="AlphaFoldDB" id="A0A133PJA8"/>
<dbReference type="RefSeq" id="WP_060800599.1">
    <property type="nucleotide sequence ID" value="NZ_KQ957105.1"/>
</dbReference>